<proteinExistence type="predicted"/>
<keyword evidence="1" id="KW-0812">Transmembrane</keyword>
<dbReference type="InterPro" id="IPR015943">
    <property type="entry name" value="WD40/YVTN_repeat-like_dom_sf"/>
</dbReference>
<feature type="transmembrane region" description="Helical" evidence="1">
    <location>
        <begin position="14"/>
        <end position="34"/>
    </location>
</feature>
<dbReference type="EMBL" id="DQWE01000214">
    <property type="protein sequence ID" value="HDI83029.1"/>
    <property type="molecule type" value="Genomic_DNA"/>
</dbReference>
<evidence type="ECO:0000256" key="1">
    <source>
        <dbReference type="SAM" id="Phobius"/>
    </source>
</evidence>
<comment type="caution">
    <text evidence="2">The sequence shown here is derived from an EMBL/GenBank/DDBJ whole genome shotgun (WGS) entry which is preliminary data.</text>
</comment>
<evidence type="ECO:0000313" key="2">
    <source>
        <dbReference type="EMBL" id="HDI83029.1"/>
    </source>
</evidence>
<dbReference type="Gene3D" id="2.130.10.10">
    <property type="entry name" value="YVTN repeat-like/Quinoprotein amine dehydrogenase"/>
    <property type="match status" value="1"/>
</dbReference>
<organism evidence="2">
    <name type="scientific">candidate division WOR-3 bacterium</name>
    <dbReference type="NCBI Taxonomy" id="2052148"/>
    <lineage>
        <taxon>Bacteria</taxon>
        <taxon>Bacteria division WOR-3</taxon>
    </lineage>
</organism>
<accession>A0A7C0VBR3</accession>
<dbReference type="Proteomes" id="UP000885847">
    <property type="component" value="Unassembled WGS sequence"/>
</dbReference>
<keyword evidence="1" id="KW-1133">Transmembrane helix</keyword>
<reference evidence="2" key="1">
    <citation type="journal article" date="2020" name="mSystems">
        <title>Genome- and Community-Level Interaction Insights into Carbon Utilization and Element Cycling Functions of Hydrothermarchaeota in Hydrothermal Sediment.</title>
        <authorList>
            <person name="Zhou Z."/>
            <person name="Liu Y."/>
            <person name="Xu W."/>
            <person name="Pan J."/>
            <person name="Luo Z.H."/>
            <person name="Li M."/>
        </authorList>
    </citation>
    <scope>NUCLEOTIDE SEQUENCE [LARGE SCALE GENOMIC DNA]</scope>
    <source>
        <strain evidence="2">HyVt-102</strain>
    </source>
</reference>
<name>A0A7C0VBR3_UNCW3</name>
<dbReference type="SUPFAM" id="SSF50978">
    <property type="entry name" value="WD40 repeat-like"/>
    <property type="match status" value="1"/>
</dbReference>
<dbReference type="Pfam" id="PF08309">
    <property type="entry name" value="LVIVD"/>
    <property type="match status" value="2"/>
</dbReference>
<protein>
    <submittedName>
        <fullName evidence="2">Uncharacterized protein</fullName>
    </submittedName>
</protein>
<keyword evidence="1" id="KW-0472">Membrane</keyword>
<dbReference type="InterPro" id="IPR036322">
    <property type="entry name" value="WD40_repeat_dom_sf"/>
</dbReference>
<gene>
    <name evidence="2" type="ORF">ENF18_04475</name>
</gene>
<dbReference type="AlphaFoldDB" id="A0A7C0VBR3"/>
<dbReference type="InterPro" id="IPR013211">
    <property type="entry name" value="LVIVD"/>
</dbReference>
<sequence length="433" mass="48481">MKIKDCVFKNLEVIVRYVLLFFSISLYGTIAYIGHYGDVYIYDVTDPDSVYEIASFDATNGAYPRFVQDIWFYKDYLYIALTRDPSTISLWSGGVTIFDASDSINPVFVSEIYTGGDVRNIYLQGDLLYVVSSDTRIWDPDTVYQGSLFVYNISDPSNLQLLDAVEPPGNPMDVYVNGEYVYVGTGDSLLIYTFPPIGVEKDDSLDVYITGEYVVVKGYRGGIRVYDVVGRDMKVEYSFTGDRYRVYTGDLSSGVYFLNAGGRVYRFLKVGGIKDLSRISSLSTKEYELVRVGGIDTDGYWTVGTGSYVFCAPDSANNLRSIDVSDPLKPVKRGFVPEEAGDMIIVDTLIYVLTDQIDVISISEPWNPVKIDTVGEKGKVAFNKGMGRWLVYKEGKVYYTYVGELRICDVTDPVTPVEIYNSGDIDASKIEVK</sequence>